<dbReference type="CDD" id="cd01898">
    <property type="entry name" value="Obg"/>
    <property type="match status" value="1"/>
</dbReference>
<dbReference type="EMBL" id="KZ819193">
    <property type="protein sequence ID" value="PWY99917.1"/>
    <property type="molecule type" value="Genomic_DNA"/>
</dbReference>
<evidence type="ECO:0000256" key="2">
    <source>
        <dbReference type="ARBA" id="ARBA00022741"/>
    </source>
</evidence>
<dbReference type="InterPro" id="IPR031167">
    <property type="entry name" value="G_OBG"/>
</dbReference>
<dbReference type="InterPro" id="IPR006073">
    <property type="entry name" value="GTP-bd"/>
</dbReference>
<dbReference type="Gene3D" id="3.30.70.330">
    <property type="match status" value="1"/>
</dbReference>
<keyword evidence="2" id="KW-0547">Nucleotide-binding</keyword>
<dbReference type="InParanoid" id="A0A317XPV8"/>
<feature type="region of interest" description="Disordered" evidence="4">
    <location>
        <begin position="616"/>
        <end position="642"/>
    </location>
</feature>
<organism evidence="7 8">
    <name type="scientific">Testicularia cyperi</name>
    <dbReference type="NCBI Taxonomy" id="1882483"/>
    <lineage>
        <taxon>Eukaryota</taxon>
        <taxon>Fungi</taxon>
        <taxon>Dikarya</taxon>
        <taxon>Basidiomycota</taxon>
        <taxon>Ustilaginomycotina</taxon>
        <taxon>Ustilaginomycetes</taxon>
        <taxon>Ustilaginales</taxon>
        <taxon>Anthracoideaceae</taxon>
        <taxon>Testicularia</taxon>
    </lineage>
</organism>
<evidence type="ECO:0000256" key="4">
    <source>
        <dbReference type="SAM" id="MobiDB-lite"/>
    </source>
</evidence>
<protein>
    <submittedName>
        <fullName evidence="7">GTP-binding protein Obg/CgtA</fullName>
    </submittedName>
</protein>
<dbReference type="STRING" id="1882483.A0A317XPV8"/>
<dbReference type="InterPro" id="IPR036726">
    <property type="entry name" value="GTP1_OBG_dom_sf"/>
</dbReference>
<dbReference type="PANTHER" id="PTHR11702:SF31">
    <property type="entry name" value="MITOCHONDRIAL RIBOSOME-ASSOCIATED GTPASE 2"/>
    <property type="match status" value="1"/>
</dbReference>
<evidence type="ECO:0000313" key="7">
    <source>
        <dbReference type="EMBL" id="PWY99917.1"/>
    </source>
</evidence>
<name>A0A317XPV8_9BASI</name>
<evidence type="ECO:0000256" key="3">
    <source>
        <dbReference type="ARBA" id="ARBA00023134"/>
    </source>
</evidence>
<dbReference type="SUPFAM" id="SSF82051">
    <property type="entry name" value="Obg GTP-binding protein N-terminal domain"/>
    <property type="match status" value="2"/>
</dbReference>
<dbReference type="GO" id="GO:0003676">
    <property type="term" value="F:nucleic acid binding"/>
    <property type="evidence" value="ECO:0007669"/>
    <property type="project" value="InterPro"/>
</dbReference>
<dbReference type="InterPro" id="IPR035979">
    <property type="entry name" value="RBD_domain_sf"/>
</dbReference>
<evidence type="ECO:0000313" key="8">
    <source>
        <dbReference type="Proteomes" id="UP000246740"/>
    </source>
</evidence>
<dbReference type="Pfam" id="PF01926">
    <property type="entry name" value="MMR_HSR1"/>
    <property type="match status" value="1"/>
</dbReference>
<dbReference type="PROSITE" id="PS51883">
    <property type="entry name" value="OBG"/>
    <property type="match status" value="1"/>
</dbReference>
<dbReference type="PRINTS" id="PR00326">
    <property type="entry name" value="GTP1OBG"/>
</dbReference>
<dbReference type="GO" id="GO:0003924">
    <property type="term" value="F:GTPase activity"/>
    <property type="evidence" value="ECO:0007669"/>
    <property type="project" value="InterPro"/>
</dbReference>
<dbReference type="PANTHER" id="PTHR11702">
    <property type="entry name" value="DEVELOPMENTALLY REGULATED GTP-BINDING PROTEIN-RELATED"/>
    <property type="match status" value="1"/>
</dbReference>
<dbReference type="InterPro" id="IPR006169">
    <property type="entry name" value="GTP1_OBG_dom"/>
</dbReference>
<dbReference type="SUPFAM" id="SSF52540">
    <property type="entry name" value="P-loop containing nucleoside triphosphate hydrolases"/>
    <property type="match status" value="1"/>
</dbReference>
<evidence type="ECO:0000256" key="1">
    <source>
        <dbReference type="ARBA" id="ARBA00007699"/>
    </source>
</evidence>
<dbReference type="Gene3D" id="3.40.50.300">
    <property type="entry name" value="P-loop containing nucleotide triphosphate hydrolases"/>
    <property type="match status" value="1"/>
</dbReference>
<feature type="region of interest" description="Disordered" evidence="4">
    <location>
        <begin position="531"/>
        <end position="553"/>
    </location>
</feature>
<feature type="compositionally biased region" description="Polar residues" evidence="4">
    <location>
        <begin position="321"/>
        <end position="331"/>
    </location>
</feature>
<feature type="compositionally biased region" description="Low complexity" evidence="4">
    <location>
        <begin position="536"/>
        <end position="549"/>
    </location>
</feature>
<feature type="domain" description="OBG-type G" evidence="5">
    <location>
        <begin position="704"/>
        <end position="928"/>
    </location>
</feature>
<accession>A0A317XPV8</accession>
<feature type="domain" description="Obg" evidence="6">
    <location>
        <begin position="380"/>
        <end position="703"/>
    </location>
</feature>
<dbReference type="FunCoup" id="A0A317XPV8">
    <property type="interactions" value="315"/>
</dbReference>
<dbReference type="AlphaFoldDB" id="A0A317XPV8"/>
<dbReference type="GO" id="GO:0005739">
    <property type="term" value="C:mitochondrion"/>
    <property type="evidence" value="ECO:0007669"/>
    <property type="project" value="TreeGrafter"/>
</dbReference>
<keyword evidence="8" id="KW-1185">Reference proteome</keyword>
<feature type="compositionally biased region" description="Basic and acidic residues" evidence="4">
    <location>
        <begin position="334"/>
        <end position="345"/>
    </location>
</feature>
<dbReference type="PROSITE" id="PS51710">
    <property type="entry name" value="G_OBG"/>
    <property type="match status" value="1"/>
</dbReference>
<feature type="region of interest" description="Disordered" evidence="4">
    <location>
        <begin position="275"/>
        <end position="306"/>
    </location>
</feature>
<sequence length="937" mass="101803">MVMAAVRSRSWLLVRPISDSSIHASLQLPARSLCSSSSAPSSCLLLASSSSARPRYAFDTSAPSVRTLSTASVAGVGTASDSLSRTIFVRPRDGKNLISPIHTFSLLSQLAARFGPIQSFHFPREPQGQRLLGYGSVTFREKVSVAKALSNDGMHTITLPSALPSRLPRTYLSDEAHSRLVGTDELTSCKAPTSGEAANKVHLSSRSLQNPSSLRPGWGDVALLMRMKAAITSHFVDESEASEGTPADAVVLHSSDFFISTQPMSVEVKLERRVSELNSRPSARQQRRTNAGRDDASPDAKSALTSTVSRAFQQFGGFRRATNTRPSSNGALKSESRFGDLDGHHRSLHTGSISTRGFATFAGAENKAKRKAEWQRNRHSNFVDQLHIRITGGKGGDGCVSFHREKFVPYGPPSGGNGGAGGSIYIRAVDGPTSLARVSRRFRGADGQHGQGSFLHGRKADDKIIEVPVGTVVTASKRLRITEEEEAQEYHTDLLRRAAKAGWDPTGMVIKEDVVLAVEAAERRRILQAKTETDIAGSPDADADNASASTTSEKAIVEGIDGESLLEPEEALQLQAVRDRVWRHYPRAEETNYRRNEFRAAEMRLALDRRRRRRFTSATDGDLTDRSAASVTPYEDEQPSEMPWRIDLDEPTPADSSGILLAAGGRGGLGNPTFLSSNNRSPKFATRGEWGESLEVTLELKRPSDIGLVGLPNAGKSTILRSISASKAQVGHWRFTTLSPNLGVVRLDGEGKVLGVDTSEVNEGYGSDMESFADTEGEEFRLTMSDIPGLIDGAADNRGLGHTFLRHIERCTILAYVLDLTASEPHRDLQVLHNELSSYRADLAKKAELIIVNKADLFGDETEIQNAKEKLGLIESQARMIWADIEATLVGPEADNWQQTGPMKLVTISAKKKQGTDKLAKALVDLLKARRARGEAT</sequence>
<evidence type="ECO:0000259" key="6">
    <source>
        <dbReference type="PROSITE" id="PS51883"/>
    </source>
</evidence>
<dbReference type="GO" id="GO:0042254">
    <property type="term" value="P:ribosome biogenesis"/>
    <property type="evidence" value="ECO:0007669"/>
    <property type="project" value="UniProtKB-UniRule"/>
</dbReference>
<gene>
    <name evidence="7" type="ORF">BCV70DRAFT_200105</name>
</gene>
<keyword evidence="3" id="KW-0342">GTP-binding</keyword>
<feature type="region of interest" description="Disordered" evidence="4">
    <location>
        <begin position="320"/>
        <end position="351"/>
    </location>
</feature>
<dbReference type="Pfam" id="PF01018">
    <property type="entry name" value="GTP1_OBG"/>
    <property type="match status" value="2"/>
</dbReference>
<dbReference type="InterPro" id="IPR027417">
    <property type="entry name" value="P-loop_NTPase"/>
</dbReference>
<evidence type="ECO:0000259" key="5">
    <source>
        <dbReference type="PROSITE" id="PS51710"/>
    </source>
</evidence>
<dbReference type="GO" id="GO:0005525">
    <property type="term" value="F:GTP binding"/>
    <property type="evidence" value="ECO:0007669"/>
    <property type="project" value="UniProtKB-KW"/>
</dbReference>
<dbReference type="Proteomes" id="UP000246740">
    <property type="component" value="Unassembled WGS sequence"/>
</dbReference>
<dbReference type="FunFam" id="2.70.210.12:FF:000001">
    <property type="entry name" value="GTPase Obg"/>
    <property type="match status" value="1"/>
</dbReference>
<dbReference type="Gene3D" id="2.70.210.12">
    <property type="entry name" value="GTP1/OBG domain"/>
    <property type="match status" value="2"/>
</dbReference>
<reference evidence="7 8" key="1">
    <citation type="journal article" date="2018" name="Mol. Biol. Evol.">
        <title>Broad Genomic Sampling Reveals a Smut Pathogenic Ancestry of the Fungal Clade Ustilaginomycotina.</title>
        <authorList>
            <person name="Kijpornyongpan T."/>
            <person name="Mondo S.J."/>
            <person name="Barry K."/>
            <person name="Sandor L."/>
            <person name="Lee J."/>
            <person name="Lipzen A."/>
            <person name="Pangilinan J."/>
            <person name="LaButti K."/>
            <person name="Hainaut M."/>
            <person name="Henrissat B."/>
            <person name="Grigoriev I.V."/>
            <person name="Spatafora J.W."/>
            <person name="Aime M.C."/>
        </authorList>
    </citation>
    <scope>NUCLEOTIDE SEQUENCE [LARGE SCALE GENOMIC DNA]</scope>
    <source>
        <strain evidence="7 8">MCA 3645</strain>
    </source>
</reference>
<dbReference type="InterPro" id="IPR012677">
    <property type="entry name" value="Nucleotide-bd_a/b_plait_sf"/>
</dbReference>
<dbReference type="InterPro" id="IPR045086">
    <property type="entry name" value="OBG_GTPase"/>
</dbReference>
<dbReference type="SUPFAM" id="SSF54928">
    <property type="entry name" value="RNA-binding domain, RBD"/>
    <property type="match status" value="1"/>
</dbReference>
<comment type="similarity">
    <text evidence="1">Belongs to the TRAFAC class OBG-HflX-like GTPase superfamily. OBG GTPase family.</text>
</comment>
<dbReference type="OrthoDB" id="347018at2759"/>
<proteinExistence type="inferred from homology"/>